<dbReference type="Gene3D" id="1.10.530.40">
    <property type="match status" value="1"/>
</dbReference>
<keyword evidence="2 3" id="KW-0081">Bacteriolytic enzyme</keyword>
<dbReference type="GO" id="GO:0009253">
    <property type="term" value="P:peptidoglycan catabolic process"/>
    <property type="evidence" value="ECO:0007669"/>
    <property type="project" value="InterPro"/>
</dbReference>
<dbReference type="PANTHER" id="PTHR38107:SF3">
    <property type="entry name" value="LYSOZYME RRRD-RELATED"/>
    <property type="match status" value="1"/>
</dbReference>
<reference evidence="4 5" key="1">
    <citation type="submission" date="2017-10" db="EMBL/GenBank/DDBJ databases">
        <title>Massilia psychrophilum sp. nov., a novel purple-pigmented bacterium isolated from Tianshan glacier, Xinjiang Municipality, China.</title>
        <authorList>
            <person name="Wang H."/>
        </authorList>
    </citation>
    <scope>NUCLEOTIDE SEQUENCE [LARGE SCALE GENOMIC DNA]</scope>
    <source>
        <strain evidence="4 5">JCM 30074</strain>
    </source>
</reference>
<protein>
    <recommendedName>
        <fullName evidence="3">Lysozyme</fullName>
        <ecNumber evidence="3">3.2.1.17</ecNumber>
    </recommendedName>
</protein>
<keyword evidence="3" id="KW-0378">Hydrolase</keyword>
<dbReference type="Pfam" id="PF00959">
    <property type="entry name" value="Phage_lysozyme"/>
    <property type="match status" value="1"/>
</dbReference>
<dbReference type="AlphaFoldDB" id="A0A2G8T7A5"/>
<dbReference type="InterPro" id="IPR002196">
    <property type="entry name" value="Glyco_hydro_24"/>
</dbReference>
<dbReference type="GO" id="GO:0031640">
    <property type="term" value="P:killing of cells of another organism"/>
    <property type="evidence" value="ECO:0007669"/>
    <property type="project" value="UniProtKB-KW"/>
</dbReference>
<name>A0A2G8T7A5_9BURK</name>
<dbReference type="SUPFAM" id="SSF53955">
    <property type="entry name" value="Lysozyme-like"/>
    <property type="match status" value="1"/>
</dbReference>
<dbReference type="GO" id="GO:0016998">
    <property type="term" value="P:cell wall macromolecule catabolic process"/>
    <property type="evidence" value="ECO:0007669"/>
    <property type="project" value="InterPro"/>
</dbReference>
<dbReference type="InterPro" id="IPR023347">
    <property type="entry name" value="Lysozyme_dom_sf"/>
</dbReference>
<evidence type="ECO:0000313" key="4">
    <source>
        <dbReference type="EMBL" id="PIL41935.1"/>
    </source>
</evidence>
<dbReference type="PANTHER" id="PTHR38107">
    <property type="match status" value="1"/>
</dbReference>
<keyword evidence="3" id="KW-0326">Glycosidase</keyword>
<dbReference type="GO" id="GO:0042742">
    <property type="term" value="P:defense response to bacterium"/>
    <property type="evidence" value="ECO:0007669"/>
    <property type="project" value="UniProtKB-KW"/>
</dbReference>
<dbReference type="OrthoDB" id="5327667at2"/>
<keyword evidence="1 3" id="KW-0929">Antimicrobial</keyword>
<comment type="similarity">
    <text evidence="3">Belongs to the glycosyl hydrolase 24 family.</text>
</comment>
<keyword evidence="5" id="KW-1185">Reference proteome</keyword>
<evidence type="ECO:0000256" key="3">
    <source>
        <dbReference type="RuleBase" id="RU003788"/>
    </source>
</evidence>
<sequence length="169" mass="18924">MANRMRVGIAGLAVSLSMFSALVYKEHYTETAVIPTKNDRPTVGFGSTFWEDGRPVRLGDKITPVRAVQLATAHITKEETAFRATLPGVEMHPEEYNIYMDWAYQYGAGAWRASSMRRHLLARNYRIACHSLLLYNKSGGFDCSIPGNRVCAGVWTRQKERHAACLAAQ</sequence>
<evidence type="ECO:0000313" key="5">
    <source>
        <dbReference type="Proteomes" id="UP000230390"/>
    </source>
</evidence>
<organism evidence="4 5">
    <name type="scientific">Massilia eurypsychrophila</name>
    <dbReference type="NCBI Taxonomy" id="1485217"/>
    <lineage>
        <taxon>Bacteria</taxon>
        <taxon>Pseudomonadati</taxon>
        <taxon>Pseudomonadota</taxon>
        <taxon>Betaproteobacteria</taxon>
        <taxon>Burkholderiales</taxon>
        <taxon>Oxalobacteraceae</taxon>
        <taxon>Telluria group</taxon>
        <taxon>Massilia</taxon>
    </lineage>
</organism>
<dbReference type="InterPro" id="IPR051018">
    <property type="entry name" value="Bacteriophage_GH24"/>
</dbReference>
<dbReference type="EC" id="3.2.1.17" evidence="3"/>
<accession>A0A2G8T7A5</accession>
<dbReference type="InterPro" id="IPR023346">
    <property type="entry name" value="Lysozyme-like_dom_sf"/>
</dbReference>
<dbReference type="Proteomes" id="UP000230390">
    <property type="component" value="Unassembled WGS sequence"/>
</dbReference>
<dbReference type="GO" id="GO:0003796">
    <property type="term" value="F:lysozyme activity"/>
    <property type="evidence" value="ECO:0007669"/>
    <property type="project" value="UniProtKB-EC"/>
</dbReference>
<evidence type="ECO:0000256" key="1">
    <source>
        <dbReference type="ARBA" id="ARBA00022529"/>
    </source>
</evidence>
<evidence type="ECO:0000256" key="2">
    <source>
        <dbReference type="ARBA" id="ARBA00022638"/>
    </source>
</evidence>
<proteinExistence type="inferred from homology"/>
<dbReference type="EMBL" id="PDOC01000059">
    <property type="protein sequence ID" value="PIL41935.1"/>
    <property type="molecule type" value="Genomic_DNA"/>
</dbReference>
<comment type="caution">
    <text evidence="4">The sequence shown here is derived from an EMBL/GenBank/DDBJ whole genome shotgun (WGS) entry which is preliminary data.</text>
</comment>
<gene>
    <name evidence="4" type="ORF">CR105_27045</name>
</gene>
<comment type="catalytic activity">
    <reaction evidence="3">
        <text>Hydrolysis of (1-&gt;4)-beta-linkages between N-acetylmuramic acid and N-acetyl-D-glucosamine residues in a peptidoglycan and between N-acetyl-D-glucosamine residues in chitodextrins.</text>
        <dbReference type="EC" id="3.2.1.17"/>
    </reaction>
</comment>